<proteinExistence type="predicted"/>
<accession>A0A2S4UZR0</accession>
<feature type="non-terminal residue" evidence="1">
    <location>
        <position position="1"/>
    </location>
</feature>
<evidence type="ECO:0000313" key="1">
    <source>
        <dbReference type="EMBL" id="POW02741.1"/>
    </source>
</evidence>
<reference evidence="1" key="1">
    <citation type="submission" date="2017-12" db="EMBL/GenBank/DDBJ databases">
        <title>Gene loss provides genomic basis for host adaptation in cereal stripe rust fungi.</title>
        <authorList>
            <person name="Xia C."/>
        </authorList>
    </citation>
    <scope>NUCLEOTIDE SEQUENCE [LARGE SCALE GENOMIC DNA]</scope>
    <source>
        <strain evidence="1">93-210</strain>
    </source>
</reference>
<dbReference type="VEuPathDB" id="FungiDB:PSHT_16472"/>
<sequence length="406" mass="47704">DKYITTQASEGQQTRQAETDLSNLLQNKAHEKPTELSQTVSENELRDIERLVIPSKDFWMISNLHQNYSTSQATECRNFDVHKMMKIYPNFEASTNSPVIKKIGDQHSSHRFHGINSRRNILYQCKIVFNFIQIQQWLTQVHSILWKQFKGDICPQTGHQRIMLWFLQEVFNPKYGIPILGRTYMRKLINANFGPVQIWLLNLLQEDQSIYTTSIAISAIWFKKTLPQQWKRIYPYDDWFCLCRDLERFMQPDQLLQNEYWTKMKKLWNIQEEELGIAIATIPGYNRMYFIRLLTKESGKILNDANQKSAFPRLVDCLEFYSDHLVSSLPELLNAKSSHQTRFLNWIYTNLYGNDTTSILPMRGVVQKSFFKKAMVPTFNPVQILCLMNPPLTNSSIHLATTEDLE</sequence>
<evidence type="ECO:0000313" key="2">
    <source>
        <dbReference type="Proteomes" id="UP000239156"/>
    </source>
</evidence>
<dbReference type="VEuPathDB" id="FungiDB:PSTT_11603"/>
<dbReference type="VEuPathDB" id="FungiDB:PSHT_14152"/>
<gene>
    <name evidence="1" type="ORF">PSTT_11603</name>
</gene>
<organism evidence="1 2">
    <name type="scientific">Puccinia striiformis</name>
    <dbReference type="NCBI Taxonomy" id="27350"/>
    <lineage>
        <taxon>Eukaryota</taxon>
        <taxon>Fungi</taxon>
        <taxon>Dikarya</taxon>
        <taxon>Basidiomycota</taxon>
        <taxon>Pucciniomycotina</taxon>
        <taxon>Pucciniomycetes</taxon>
        <taxon>Pucciniales</taxon>
        <taxon>Pucciniaceae</taxon>
        <taxon>Puccinia</taxon>
    </lineage>
</organism>
<dbReference type="AlphaFoldDB" id="A0A2S4UZR0"/>
<protein>
    <submittedName>
        <fullName evidence="1">Uncharacterized protein</fullName>
    </submittedName>
</protein>
<keyword evidence="2" id="KW-1185">Reference proteome</keyword>
<comment type="caution">
    <text evidence="1">The sequence shown here is derived from an EMBL/GenBank/DDBJ whole genome shotgun (WGS) entry which is preliminary data.</text>
</comment>
<dbReference type="Proteomes" id="UP000239156">
    <property type="component" value="Unassembled WGS sequence"/>
</dbReference>
<dbReference type="EMBL" id="PKSL01000137">
    <property type="protein sequence ID" value="POW02741.1"/>
    <property type="molecule type" value="Genomic_DNA"/>
</dbReference>
<name>A0A2S4UZR0_9BASI</name>